<organism evidence="3 4">
    <name type="scientific">Clostridium paraputrificum</name>
    <dbReference type="NCBI Taxonomy" id="29363"/>
    <lineage>
        <taxon>Bacteria</taxon>
        <taxon>Bacillati</taxon>
        <taxon>Bacillota</taxon>
        <taxon>Clostridia</taxon>
        <taxon>Eubacteriales</taxon>
        <taxon>Clostridiaceae</taxon>
        <taxon>Clostridium</taxon>
    </lineage>
</organism>
<dbReference type="EMBL" id="MAPZ01000011">
    <property type="protein sequence ID" value="OBY11723.1"/>
    <property type="molecule type" value="Genomic_DNA"/>
</dbReference>
<keyword evidence="4" id="KW-1185">Reference proteome</keyword>
<reference evidence="3 4" key="1">
    <citation type="submission" date="2016-06" db="EMBL/GenBank/DDBJ databases">
        <authorList>
            <person name="Kjaerup R.B."/>
            <person name="Dalgaard T.S."/>
            <person name="Juul-Madsen H.R."/>
        </authorList>
    </citation>
    <scope>NUCLEOTIDE SEQUENCE [LARGE SCALE GENOMIC DNA]</scope>
    <source>
        <strain evidence="3 4">373-A1</strain>
    </source>
</reference>
<evidence type="ECO:0008006" key="5">
    <source>
        <dbReference type="Google" id="ProtNLM"/>
    </source>
</evidence>
<evidence type="ECO:0000313" key="3">
    <source>
        <dbReference type="EMBL" id="OBY11723.1"/>
    </source>
</evidence>
<dbReference type="InterPro" id="IPR008302">
    <property type="entry name" value="NamZ"/>
</dbReference>
<proteinExistence type="predicted"/>
<dbReference type="PIRSF" id="PIRSF016719">
    <property type="entry name" value="UCP016719"/>
    <property type="match status" value="1"/>
</dbReference>
<dbReference type="InterPro" id="IPR048502">
    <property type="entry name" value="NamZ_N"/>
</dbReference>
<dbReference type="InterPro" id="IPR048503">
    <property type="entry name" value="NamZ_C"/>
</dbReference>
<dbReference type="Proteomes" id="UP000092714">
    <property type="component" value="Unassembled WGS sequence"/>
</dbReference>
<dbReference type="Gene3D" id="3.90.1150.140">
    <property type="match status" value="1"/>
</dbReference>
<protein>
    <recommendedName>
        <fullName evidence="5">DUF1343 domain-containing protein</fullName>
    </recommendedName>
</protein>
<accession>A0A174FAY0</accession>
<evidence type="ECO:0000259" key="2">
    <source>
        <dbReference type="Pfam" id="PF20732"/>
    </source>
</evidence>
<dbReference type="Pfam" id="PF07075">
    <property type="entry name" value="NamZ_N"/>
    <property type="match status" value="1"/>
</dbReference>
<dbReference type="Pfam" id="PF20732">
    <property type="entry name" value="NamZ_C"/>
    <property type="match status" value="1"/>
</dbReference>
<sequence>MNNKRICVKNGVDNLEEYNELLSGKKIGLVTNITGVRKDFKSTVDIINEEYDLRVVFSPEHGLRGEHQAGEVVRDYIDKKTGKLVVSLYGDNKIPTNENLKDIDILIYDIQDLGIRYYTYIYTMYLCMKACSENNITFVVLDRINPLGGLNIEGNILECKYNSFVGMLPITNSYGLTIGELAKYIKDLEELECNLIVVPAKGWKRGIYFNETDLPWIAPSPNIPTLNSALVYGGTCIFEGTNVSEGRGTTKPFEIIGAPWISGDDLSDRLNGKHIPGVYFRSLYFVPTFSKYKGEMCEGIQIHVTDIEKFSPIQVALNALYEIKEMYPNHFSNEVSSEGFKYNFFNHLVGCDYVLEDTLDMALSKFKKDSDMFLKSIEKYFMY</sequence>
<name>A0A174FAY0_9CLOT</name>
<gene>
    <name evidence="3" type="ORF">CP373A1_04870</name>
</gene>
<dbReference type="GO" id="GO:0033922">
    <property type="term" value="F:peptidoglycan beta-N-acetylmuramidase activity"/>
    <property type="evidence" value="ECO:0007669"/>
    <property type="project" value="InterPro"/>
</dbReference>
<evidence type="ECO:0000313" key="4">
    <source>
        <dbReference type="Proteomes" id="UP000092714"/>
    </source>
</evidence>
<evidence type="ECO:0000259" key="1">
    <source>
        <dbReference type="Pfam" id="PF07075"/>
    </source>
</evidence>
<dbReference type="PANTHER" id="PTHR42915">
    <property type="entry name" value="HYPOTHETICAL 460 KDA PROTEIN IN FEUA-SIGW INTERGENIC REGION [PRECURSOR]"/>
    <property type="match status" value="1"/>
</dbReference>
<feature type="domain" description="Peptidoglycan beta-N-acetylmuramidase NamZ C-terminal" evidence="2">
    <location>
        <begin position="230"/>
        <end position="383"/>
    </location>
</feature>
<dbReference type="Gene3D" id="3.40.50.12170">
    <property type="entry name" value="Uncharacterised protein PF07075, DUF1343"/>
    <property type="match status" value="1"/>
</dbReference>
<dbReference type="PANTHER" id="PTHR42915:SF1">
    <property type="entry name" value="PEPTIDOGLYCAN BETA-N-ACETYLMURAMIDASE NAMZ"/>
    <property type="match status" value="1"/>
</dbReference>
<comment type="caution">
    <text evidence="3">The sequence shown here is derived from an EMBL/GenBank/DDBJ whole genome shotgun (WGS) entry which is preliminary data.</text>
</comment>
<dbReference type="OrthoDB" id="9801061at2"/>
<feature type="domain" description="Peptidoglycan beta-N-acetylmuramidase NamZ N-terminal" evidence="1">
    <location>
        <begin position="27"/>
        <end position="226"/>
    </location>
</feature>
<dbReference type="AlphaFoldDB" id="A0A174FAY0"/>
<dbReference type="RefSeq" id="WP_055254528.1">
    <property type="nucleotide sequence ID" value="NZ_CAXSZC010000004.1"/>
</dbReference>